<name>A0A8R7TGS1_TRIUA</name>
<feature type="chain" id="PRO_5035780381" description="Ubiquitin-like protease family profile domain-containing protein" evidence="1">
    <location>
        <begin position="22"/>
        <end position="393"/>
    </location>
</feature>
<reference evidence="2" key="3">
    <citation type="submission" date="2022-06" db="UniProtKB">
        <authorList>
            <consortium name="EnsemblPlants"/>
        </authorList>
    </citation>
    <scope>IDENTIFICATION</scope>
</reference>
<dbReference type="AlphaFoldDB" id="A0A8R7TGS1"/>
<protein>
    <recommendedName>
        <fullName evidence="4">Ubiquitin-like protease family profile domain-containing protein</fullName>
    </recommendedName>
</protein>
<accession>A0A8R7TGS1</accession>
<reference evidence="3" key="1">
    <citation type="journal article" date="2013" name="Nature">
        <title>Draft genome of the wheat A-genome progenitor Triticum urartu.</title>
        <authorList>
            <person name="Ling H.Q."/>
            <person name="Zhao S."/>
            <person name="Liu D."/>
            <person name="Wang J."/>
            <person name="Sun H."/>
            <person name="Zhang C."/>
            <person name="Fan H."/>
            <person name="Li D."/>
            <person name="Dong L."/>
            <person name="Tao Y."/>
            <person name="Gao C."/>
            <person name="Wu H."/>
            <person name="Li Y."/>
            <person name="Cui Y."/>
            <person name="Guo X."/>
            <person name="Zheng S."/>
            <person name="Wang B."/>
            <person name="Yu K."/>
            <person name="Liang Q."/>
            <person name="Yang W."/>
            <person name="Lou X."/>
            <person name="Chen J."/>
            <person name="Feng M."/>
            <person name="Jian J."/>
            <person name="Zhang X."/>
            <person name="Luo G."/>
            <person name="Jiang Y."/>
            <person name="Liu J."/>
            <person name="Wang Z."/>
            <person name="Sha Y."/>
            <person name="Zhang B."/>
            <person name="Wu H."/>
            <person name="Tang D."/>
            <person name="Shen Q."/>
            <person name="Xue P."/>
            <person name="Zou S."/>
            <person name="Wang X."/>
            <person name="Liu X."/>
            <person name="Wang F."/>
            <person name="Yang Y."/>
            <person name="An X."/>
            <person name="Dong Z."/>
            <person name="Zhang K."/>
            <person name="Zhang X."/>
            <person name="Luo M.C."/>
            <person name="Dvorak J."/>
            <person name="Tong Y."/>
            <person name="Wang J."/>
            <person name="Yang H."/>
            <person name="Li Z."/>
            <person name="Wang D."/>
            <person name="Zhang A."/>
            <person name="Wang J."/>
        </authorList>
    </citation>
    <scope>NUCLEOTIDE SEQUENCE</scope>
    <source>
        <strain evidence="3">cv. G1812</strain>
    </source>
</reference>
<evidence type="ECO:0008006" key="4">
    <source>
        <dbReference type="Google" id="ProtNLM"/>
    </source>
</evidence>
<evidence type="ECO:0000313" key="2">
    <source>
        <dbReference type="EnsemblPlants" id="TuG1812G0200002552.01.T01"/>
    </source>
</evidence>
<dbReference type="Gramene" id="TuG1812G0200002552.01.T01">
    <property type="protein sequence ID" value="TuG1812G0200002552.01.T01"/>
    <property type="gene ID" value="TuG1812G0200002552.01"/>
</dbReference>
<organism evidence="2 3">
    <name type="scientific">Triticum urartu</name>
    <name type="common">Red wild einkorn</name>
    <name type="synonym">Crithodium urartu</name>
    <dbReference type="NCBI Taxonomy" id="4572"/>
    <lineage>
        <taxon>Eukaryota</taxon>
        <taxon>Viridiplantae</taxon>
        <taxon>Streptophyta</taxon>
        <taxon>Embryophyta</taxon>
        <taxon>Tracheophyta</taxon>
        <taxon>Spermatophyta</taxon>
        <taxon>Magnoliopsida</taxon>
        <taxon>Liliopsida</taxon>
        <taxon>Poales</taxon>
        <taxon>Poaceae</taxon>
        <taxon>BOP clade</taxon>
        <taxon>Pooideae</taxon>
        <taxon>Triticodae</taxon>
        <taxon>Triticeae</taxon>
        <taxon>Triticinae</taxon>
        <taxon>Triticum</taxon>
    </lineage>
</organism>
<evidence type="ECO:0000313" key="3">
    <source>
        <dbReference type="Proteomes" id="UP000015106"/>
    </source>
</evidence>
<dbReference type="EnsemblPlants" id="TuG1812G0200002552.01.T01">
    <property type="protein sequence ID" value="TuG1812G0200002552.01.T01"/>
    <property type="gene ID" value="TuG1812G0200002552.01"/>
</dbReference>
<keyword evidence="1" id="KW-0732">Signal</keyword>
<feature type="signal peptide" evidence="1">
    <location>
        <begin position="1"/>
        <end position="21"/>
    </location>
</feature>
<proteinExistence type="predicted"/>
<reference evidence="2" key="2">
    <citation type="submission" date="2018-03" db="EMBL/GenBank/DDBJ databases">
        <title>The Triticum urartu genome reveals the dynamic nature of wheat genome evolution.</title>
        <authorList>
            <person name="Ling H."/>
            <person name="Ma B."/>
            <person name="Shi X."/>
            <person name="Liu H."/>
            <person name="Dong L."/>
            <person name="Sun H."/>
            <person name="Cao Y."/>
            <person name="Gao Q."/>
            <person name="Zheng S."/>
            <person name="Li Y."/>
            <person name="Yu Y."/>
            <person name="Du H."/>
            <person name="Qi M."/>
            <person name="Li Y."/>
            <person name="Yu H."/>
            <person name="Cui Y."/>
            <person name="Wang N."/>
            <person name="Chen C."/>
            <person name="Wu H."/>
            <person name="Zhao Y."/>
            <person name="Zhang J."/>
            <person name="Li Y."/>
            <person name="Zhou W."/>
            <person name="Zhang B."/>
            <person name="Hu W."/>
            <person name="Eijk M."/>
            <person name="Tang J."/>
            <person name="Witsenboer H."/>
            <person name="Zhao S."/>
            <person name="Li Z."/>
            <person name="Zhang A."/>
            <person name="Wang D."/>
            <person name="Liang C."/>
        </authorList>
    </citation>
    <scope>NUCLEOTIDE SEQUENCE [LARGE SCALE GENOMIC DNA]</scope>
    <source>
        <strain evidence="2">cv. G1812</strain>
    </source>
</reference>
<keyword evidence="3" id="KW-1185">Reference proteome</keyword>
<sequence>MITSFRFKLASILLCWKTNTASMTTIVEESDDDNKGDPDDVQILESVDDIKKTKQKIPLSVENKYRSLISILSNMSLHELTAALCNFIKSIKYTEILEKVWIQSSKPYPISLSLRKLQGMLQDDLPMDRDCFNLVVRKIMFDDIQTAQKTKQLITKHYVDMKFWMTTDFGRHPGFRKKFDVEQLANSIRSWPGIKYNVSTCKSIHIPIQSNGYFILFTLDKDTTTVYILDPTPIKPMYQCNPLAKYVEKIIWIAKHLPKAMSKAMSKACPGSRWNENILLWHQKILDDIPVYNRELSGYVVPMFMSTWEDERPHLPFLKDGYELRKLILGQLLTFKDIECEDNMPAGVLEFISCIRKIQCKTGRACYFSKKKLLYWPTSPVVVLDIQQMKGAS</sequence>
<evidence type="ECO:0000256" key="1">
    <source>
        <dbReference type="SAM" id="SignalP"/>
    </source>
</evidence>
<dbReference type="Proteomes" id="UP000015106">
    <property type="component" value="Chromosome 2"/>
</dbReference>